<name>A0A3Q2YII8_HIPCM</name>
<keyword evidence="5 7" id="KW-0472">Membrane</keyword>
<comment type="subcellular location">
    <subcellularLocation>
        <location evidence="1">Membrane</location>
        <topology evidence="1">Multi-pass membrane protein</topology>
    </subcellularLocation>
</comment>
<dbReference type="GO" id="GO:0007166">
    <property type="term" value="P:cell surface receptor signaling pathway"/>
    <property type="evidence" value="ECO:0007669"/>
    <property type="project" value="InterPro"/>
</dbReference>
<dbReference type="FunFam" id="1.20.1070.10:FF:000043">
    <property type="entry name" value="adhesion G-protein coupled receptor G2 isoform X1"/>
    <property type="match status" value="1"/>
</dbReference>
<feature type="transmembrane region" description="Helical" evidence="7">
    <location>
        <begin position="560"/>
        <end position="580"/>
    </location>
</feature>
<evidence type="ECO:0000256" key="3">
    <source>
        <dbReference type="ARBA" id="ARBA00022729"/>
    </source>
</evidence>
<dbReference type="Proteomes" id="UP000264820">
    <property type="component" value="Unplaced"/>
</dbReference>
<evidence type="ECO:0000256" key="5">
    <source>
        <dbReference type="ARBA" id="ARBA00023136"/>
    </source>
</evidence>
<dbReference type="Gene3D" id="2.60.220.50">
    <property type="match status" value="1"/>
</dbReference>
<dbReference type="PROSITE" id="PS50221">
    <property type="entry name" value="GAIN_B"/>
    <property type="match status" value="1"/>
</dbReference>
<dbReference type="STRING" id="109280.ENSHCOP00000017348"/>
<keyword evidence="4 7" id="KW-1133">Transmembrane helix</keyword>
<evidence type="ECO:0000259" key="8">
    <source>
        <dbReference type="PROSITE" id="PS50221"/>
    </source>
</evidence>
<dbReference type="InterPro" id="IPR017983">
    <property type="entry name" value="GPCR_2_secretin-like_CS"/>
</dbReference>
<evidence type="ECO:0000256" key="2">
    <source>
        <dbReference type="ARBA" id="ARBA00022692"/>
    </source>
</evidence>
<dbReference type="AlphaFoldDB" id="A0A3Q2YII8"/>
<accession>A0A3Q2YII8</accession>
<dbReference type="PROSITE" id="PS00650">
    <property type="entry name" value="G_PROTEIN_RECEP_F2_2"/>
    <property type="match status" value="1"/>
</dbReference>
<keyword evidence="2 7" id="KW-0812">Transmembrane</keyword>
<feature type="transmembrane region" description="Helical" evidence="7">
    <location>
        <begin position="756"/>
        <end position="778"/>
    </location>
</feature>
<evidence type="ECO:0000256" key="6">
    <source>
        <dbReference type="ARBA" id="ARBA00023157"/>
    </source>
</evidence>
<dbReference type="Ensembl" id="ENSHCOT00000014016.1">
    <property type="protein sequence ID" value="ENSHCOP00000017348.1"/>
    <property type="gene ID" value="ENSHCOG00000001077.1"/>
</dbReference>
<dbReference type="InterPro" id="IPR057244">
    <property type="entry name" value="GAIN_B"/>
</dbReference>
<reference evidence="10" key="2">
    <citation type="submission" date="2025-09" db="UniProtKB">
        <authorList>
            <consortium name="Ensembl"/>
        </authorList>
    </citation>
    <scope>IDENTIFICATION</scope>
</reference>
<dbReference type="PANTHER" id="PTHR12011">
    <property type="entry name" value="ADHESION G-PROTEIN COUPLED RECEPTOR"/>
    <property type="match status" value="1"/>
</dbReference>
<dbReference type="InterPro" id="IPR000203">
    <property type="entry name" value="GPS"/>
</dbReference>
<sequence>MTSAPPTVTLPGTTQRVPEQVANMSTTGNPLCVTAAADVFLRAKLKLDFIGNASKPEKIIEHWLKKKLEAKGTSLIWNVLIVEVAWRNAKRLNIQTRFHEQFKQYTCDFHVQDYSMKHIEEIKYFINTTLTPQYANDSSVIQTTDMTLKQIFPPVCLEEVSVTIYGKYFWPETCPQVNQTMRCSKPSSKEAFRLCELHLENDTTSWAQPDMTNCSPIESISELENITVTTDNAAEVVDLIQNLVNSMLGNATQLPPSELHTVVEKLNQVVNVTTVTQELGDNIVRVFSDILISDTDVAPVAASILNLTDKMGNTMEFENESLSLTAPSLALSMIDVAPEGFNGLTFRAVSMSSFQEPNVLVNQSFEGKPIPAANATISLPSTLHNFLPPGQRNKTRVQFQFYGTQDLFQGPQTANATTRSDLMLNSYIVSASINGSHVSNLSDGERVVITLRHRKAKQNGDRMRCVFWDFQENGGLGGWSSLGCETWTLSPYQTRCLCEHLTHFAVLLDVSRTPISESHSHILNVLSYIGCGISALFLGITLLTYLAFEKLRRDYPSKILINLSAALLGLSLIFLLDSWLSSFYDYSLCIVTAATLHYFLLASFTWMALEAVHMHFALVKVFNTYVPAYILKFCAVGWGVPLAIVCLVLAIDKDAYGNTKETAVAAKSKITNEFCWLQNDIFFYVTVAAFVLLVLLCNATIFVVVLIQIRKTAANKKASTSSRSTMQDLRAVASLTVLLGLTWLVGFLTFGKGKVAMMYLFTIFNTLQGFFVFLFHCLMKENVRKQWRIHLCCGALRLADRSGTLLFQKGNELRAGCGIVCVLCFQTGVRQRAVTAGKRILLTPAPLSKPRSGTLLSLTLAWKTRRGRKKASPMV</sequence>
<feature type="domain" description="G-protein coupled receptors family 2 profile 2" evidence="9">
    <location>
        <begin position="523"/>
        <end position="780"/>
    </location>
</feature>
<feature type="domain" description="GAIN-B" evidence="8">
    <location>
        <begin position="350"/>
        <end position="514"/>
    </location>
</feature>
<dbReference type="Gene3D" id="1.20.1070.10">
    <property type="entry name" value="Rhodopsin 7-helix transmembrane proteins"/>
    <property type="match status" value="1"/>
</dbReference>
<feature type="transmembrane region" description="Helical" evidence="7">
    <location>
        <begin position="729"/>
        <end position="750"/>
    </location>
</feature>
<dbReference type="InterPro" id="IPR017981">
    <property type="entry name" value="GPCR_2-like_7TM"/>
</dbReference>
<keyword evidence="11" id="KW-1185">Reference proteome</keyword>
<dbReference type="InterPro" id="IPR000832">
    <property type="entry name" value="GPCR_2_secretin-like"/>
</dbReference>
<protein>
    <submittedName>
        <fullName evidence="10">Adhesion G-protein coupled receptor G4-like</fullName>
    </submittedName>
</protein>
<evidence type="ECO:0000256" key="4">
    <source>
        <dbReference type="ARBA" id="ARBA00022989"/>
    </source>
</evidence>
<dbReference type="InterPro" id="IPR046338">
    <property type="entry name" value="GAIN_dom_sf"/>
</dbReference>
<keyword evidence="6" id="KW-1015">Disulfide bond</keyword>
<evidence type="ECO:0000313" key="10">
    <source>
        <dbReference type="Ensembl" id="ENSHCOP00000017348.1"/>
    </source>
</evidence>
<organism evidence="10 11">
    <name type="scientific">Hippocampus comes</name>
    <name type="common">Tiger tail seahorse</name>
    <dbReference type="NCBI Taxonomy" id="109280"/>
    <lineage>
        <taxon>Eukaryota</taxon>
        <taxon>Metazoa</taxon>
        <taxon>Chordata</taxon>
        <taxon>Craniata</taxon>
        <taxon>Vertebrata</taxon>
        <taxon>Euteleostomi</taxon>
        <taxon>Actinopterygii</taxon>
        <taxon>Neopterygii</taxon>
        <taxon>Teleostei</taxon>
        <taxon>Neoteleostei</taxon>
        <taxon>Acanthomorphata</taxon>
        <taxon>Syngnathiaria</taxon>
        <taxon>Syngnathiformes</taxon>
        <taxon>Syngnathoidei</taxon>
        <taxon>Syngnathidae</taxon>
        <taxon>Hippocampus</taxon>
    </lineage>
</organism>
<feature type="transmembrane region" description="Helical" evidence="7">
    <location>
        <begin position="681"/>
        <end position="709"/>
    </location>
</feature>
<dbReference type="GO" id="GO:0004930">
    <property type="term" value="F:G protein-coupled receptor activity"/>
    <property type="evidence" value="ECO:0007669"/>
    <property type="project" value="InterPro"/>
</dbReference>
<dbReference type="Pfam" id="PF00002">
    <property type="entry name" value="7tm_2"/>
    <property type="match status" value="1"/>
</dbReference>
<feature type="transmembrane region" description="Helical" evidence="7">
    <location>
        <begin position="629"/>
        <end position="651"/>
    </location>
</feature>
<evidence type="ECO:0000259" key="9">
    <source>
        <dbReference type="PROSITE" id="PS50261"/>
    </source>
</evidence>
<dbReference type="PRINTS" id="PR00249">
    <property type="entry name" value="GPCRSECRETIN"/>
</dbReference>
<evidence type="ECO:0000313" key="11">
    <source>
        <dbReference type="Proteomes" id="UP000264820"/>
    </source>
</evidence>
<dbReference type="PANTHER" id="PTHR12011:SF277">
    <property type="entry name" value="ADHESION G-PROTEIN COUPLED RECEPTOR G4"/>
    <property type="match status" value="1"/>
</dbReference>
<dbReference type="SUPFAM" id="SSF81321">
    <property type="entry name" value="Family A G protein-coupled receptor-like"/>
    <property type="match status" value="1"/>
</dbReference>
<dbReference type="GO" id="GO:0005886">
    <property type="term" value="C:plasma membrane"/>
    <property type="evidence" value="ECO:0007669"/>
    <property type="project" value="TreeGrafter"/>
</dbReference>
<dbReference type="Pfam" id="PF01825">
    <property type="entry name" value="GPS"/>
    <property type="match status" value="1"/>
</dbReference>
<proteinExistence type="predicted"/>
<feature type="transmembrane region" description="Helical" evidence="7">
    <location>
        <begin position="586"/>
        <end position="609"/>
    </location>
</feature>
<feature type="transmembrane region" description="Helical" evidence="7">
    <location>
        <begin position="525"/>
        <end position="548"/>
    </location>
</feature>
<dbReference type="GO" id="GO:0007189">
    <property type="term" value="P:adenylate cyclase-activating G protein-coupled receptor signaling pathway"/>
    <property type="evidence" value="ECO:0007669"/>
    <property type="project" value="TreeGrafter"/>
</dbReference>
<evidence type="ECO:0000256" key="7">
    <source>
        <dbReference type="SAM" id="Phobius"/>
    </source>
</evidence>
<dbReference type="PROSITE" id="PS50261">
    <property type="entry name" value="G_PROTEIN_RECEP_F2_4"/>
    <property type="match status" value="1"/>
</dbReference>
<reference evidence="10" key="1">
    <citation type="submission" date="2025-08" db="UniProtKB">
        <authorList>
            <consortium name="Ensembl"/>
        </authorList>
    </citation>
    <scope>IDENTIFICATION</scope>
</reference>
<keyword evidence="3" id="KW-0732">Signal</keyword>
<dbReference type="SMART" id="SM00303">
    <property type="entry name" value="GPS"/>
    <property type="match status" value="1"/>
</dbReference>
<dbReference type="GeneTree" id="ENSGT00940000156341"/>
<dbReference type="CDD" id="cd15997">
    <property type="entry name" value="7tmB2_GPR112"/>
    <property type="match status" value="1"/>
</dbReference>
<evidence type="ECO:0000256" key="1">
    <source>
        <dbReference type="ARBA" id="ARBA00004141"/>
    </source>
</evidence>